<dbReference type="EMBL" id="SIDB01000010">
    <property type="protein sequence ID" value="KAI3427255.1"/>
    <property type="molecule type" value="Genomic_DNA"/>
</dbReference>
<dbReference type="OrthoDB" id="514336at2759"/>
<protein>
    <recommendedName>
        <fullName evidence="2">Rad60/SUMO-like domain-containing protein</fullName>
    </recommendedName>
</protein>
<name>A0A9D4TJM9_CHLVU</name>
<keyword evidence="4" id="KW-1185">Reference proteome</keyword>
<organism evidence="3 4">
    <name type="scientific">Chlorella vulgaris</name>
    <name type="common">Green alga</name>
    <dbReference type="NCBI Taxonomy" id="3077"/>
    <lineage>
        <taxon>Eukaryota</taxon>
        <taxon>Viridiplantae</taxon>
        <taxon>Chlorophyta</taxon>
        <taxon>core chlorophytes</taxon>
        <taxon>Trebouxiophyceae</taxon>
        <taxon>Chlorellales</taxon>
        <taxon>Chlorellaceae</taxon>
        <taxon>Chlorella clade</taxon>
        <taxon>Chlorella</taxon>
    </lineage>
</organism>
<dbReference type="Pfam" id="PF11976">
    <property type="entry name" value="Rad60-SLD"/>
    <property type="match status" value="1"/>
</dbReference>
<reference evidence="3" key="1">
    <citation type="journal article" date="2019" name="Plant J.">
        <title>Chlorella vulgaris genome assembly and annotation reveals the molecular basis for metabolic acclimation to high light conditions.</title>
        <authorList>
            <person name="Cecchin M."/>
            <person name="Marcolungo L."/>
            <person name="Rossato M."/>
            <person name="Girolomoni L."/>
            <person name="Cosentino E."/>
            <person name="Cuine S."/>
            <person name="Li-Beisson Y."/>
            <person name="Delledonne M."/>
            <person name="Ballottari M."/>
        </authorList>
    </citation>
    <scope>NUCLEOTIDE SEQUENCE</scope>
    <source>
        <strain evidence="3">211/11P</strain>
    </source>
</reference>
<reference evidence="3" key="2">
    <citation type="submission" date="2020-11" db="EMBL/GenBank/DDBJ databases">
        <authorList>
            <person name="Cecchin M."/>
            <person name="Marcolungo L."/>
            <person name="Rossato M."/>
            <person name="Girolomoni L."/>
            <person name="Cosentino E."/>
            <person name="Cuine S."/>
            <person name="Li-Beisson Y."/>
            <person name="Delledonne M."/>
            <person name="Ballottari M."/>
        </authorList>
    </citation>
    <scope>NUCLEOTIDE SEQUENCE</scope>
    <source>
        <strain evidence="3">211/11P</strain>
        <tissue evidence="3">Whole cell</tissue>
    </source>
</reference>
<evidence type="ECO:0000259" key="2">
    <source>
        <dbReference type="Pfam" id="PF11976"/>
    </source>
</evidence>
<feature type="domain" description="Rad60/SUMO-like" evidence="2">
    <location>
        <begin position="271"/>
        <end position="334"/>
    </location>
</feature>
<evidence type="ECO:0000256" key="1">
    <source>
        <dbReference type="SAM" id="MobiDB-lite"/>
    </source>
</evidence>
<gene>
    <name evidence="3" type="ORF">D9Q98_007189</name>
</gene>
<dbReference type="SUPFAM" id="SSF54236">
    <property type="entry name" value="Ubiquitin-like"/>
    <property type="match status" value="1"/>
</dbReference>
<evidence type="ECO:0000313" key="3">
    <source>
        <dbReference type="EMBL" id="KAI3427255.1"/>
    </source>
</evidence>
<dbReference type="Proteomes" id="UP001055712">
    <property type="component" value="Unassembled WGS sequence"/>
</dbReference>
<dbReference type="AlphaFoldDB" id="A0A9D4TJM9"/>
<comment type="caution">
    <text evidence="3">The sequence shown here is derived from an EMBL/GenBank/DDBJ whole genome shotgun (WGS) entry which is preliminary data.</text>
</comment>
<proteinExistence type="predicted"/>
<dbReference type="InterPro" id="IPR029071">
    <property type="entry name" value="Ubiquitin-like_domsf"/>
</dbReference>
<feature type="compositionally biased region" description="Low complexity" evidence="1">
    <location>
        <begin position="178"/>
        <end position="206"/>
    </location>
</feature>
<feature type="region of interest" description="Disordered" evidence="1">
    <location>
        <begin position="178"/>
        <end position="256"/>
    </location>
</feature>
<sequence length="336" mass="34984">MGDLWGYGDDEPEPDHFSDSSDDRRKKRSDTEEADLLPEKKRRKLQQLGCNVGRSGRRGRRAARGTAASQLDTAGIINLDSDEDSDRQLLREAGRGATASSAAAPSAAAAAAAAVNGTAAPRAARRQGSCGAGLDPRSAALLQQAQAIQQRLKAAQEDVLSDDDSELLEPSPAVVRGAAAAAGAAREQRRQQQQQQQAGGQGSAVADGDVQYDLDLTGDASDGDSAGLRSAAAGSEGSEQPAASAGAGGLRPAGSEPDRIALKLRSARHGEKVLRMRSCDPFSKLFAAYRGWAAEQGHIASVDAAVRFIFDGDCLLPGQTPADLDLEGDECIDVHC</sequence>
<dbReference type="CDD" id="cd01763">
    <property type="entry name" value="Ubl_SUMO_like"/>
    <property type="match status" value="1"/>
</dbReference>
<feature type="region of interest" description="Disordered" evidence="1">
    <location>
        <begin position="1"/>
        <end position="68"/>
    </location>
</feature>
<accession>A0A9D4TJM9</accession>
<evidence type="ECO:0000313" key="4">
    <source>
        <dbReference type="Proteomes" id="UP001055712"/>
    </source>
</evidence>
<dbReference type="Gene3D" id="3.10.20.90">
    <property type="entry name" value="Phosphatidylinositol 3-kinase Catalytic Subunit, Chain A, domain 1"/>
    <property type="match status" value="1"/>
</dbReference>
<dbReference type="InterPro" id="IPR022617">
    <property type="entry name" value="Rad60/SUMO-like_dom"/>
</dbReference>
<feature type="compositionally biased region" description="Basic and acidic residues" evidence="1">
    <location>
        <begin position="14"/>
        <end position="24"/>
    </location>
</feature>